<dbReference type="Proteomes" id="UP000182334">
    <property type="component" value="Chromosome V"/>
</dbReference>
<proteinExistence type="predicted"/>
<accession>A0A1L0GG11</accession>
<dbReference type="EMBL" id="LT635757">
    <property type="protein sequence ID" value="SGZ49807.1"/>
    <property type="molecule type" value="Genomic_DNA"/>
</dbReference>
<evidence type="ECO:0000313" key="1">
    <source>
        <dbReference type="EMBL" id="SGZ49796.1"/>
    </source>
</evidence>
<dbReference type="EMBL" id="LT635760">
    <property type="protein sequence ID" value="SGZ55205.1"/>
    <property type="molecule type" value="Genomic_DNA"/>
</dbReference>
<dbReference type="EMBL" id="LT635757">
    <property type="protein sequence ID" value="SGZ49796.1"/>
    <property type="molecule type" value="Genomic_DNA"/>
</dbReference>
<name>A0A1L0GG11_9ASCO</name>
<gene>
    <name evidence="3" type="ORF">SAMEA4029010_CIC11G00000001073</name>
    <name evidence="4" type="ORF">SAMEA4029010_CIC11G00000004396</name>
    <name evidence="1" type="ORF">SAMEA4029010_CIC11G00000004460</name>
    <name evidence="2" type="ORF">SAMEA4029010_CIC11G00000004499</name>
</gene>
<dbReference type="Proteomes" id="UP000182334">
    <property type="component" value="Chromosome III"/>
</dbReference>
<dbReference type="Proteomes" id="UP000182334">
    <property type="component" value="Chromosome II"/>
</dbReference>
<organism evidence="4 5">
    <name type="scientific">Sungouiella intermedia</name>
    <dbReference type="NCBI Taxonomy" id="45354"/>
    <lineage>
        <taxon>Eukaryota</taxon>
        <taxon>Fungi</taxon>
        <taxon>Dikarya</taxon>
        <taxon>Ascomycota</taxon>
        <taxon>Saccharomycotina</taxon>
        <taxon>Pichiomycetes</taxon>
        <taxon>Metschnikowiaceae</taxon>
        <taxon>Sungouiella</taxon>
    </lineage>
</organism>
<dbReference type="AlphaFoldDB" id="A0A1L0GG11"/>
<evidence type="ECO:0000313" key="3">
    <source>
        <dbReference type="EMBL" id="SGZ51830.1"/>
    </source>
</evidence>
<evidence type="ECO:0000313" key="4">
    <source>
        <dbReference type="EMBL" id="SGZ55205.1"/>
    </source>
</evidence>
<evidence type="ECO:0000313" key="5">
    <source>
        <dbReference type="Proteomes" id="UP000182334"/>
    </source>
</evidence>
<sequence>MAELPFQVVKLLPELLPMSIRKRKKPQKLLRAKGRIFAVVFAAKRSKILCLAPFAFFRTKLGQGLDFSHELSGRSTVRS</sequence>
<keyword evidence="5" id="KW-1185">Reference proteome</keyword>
<evidence type="ECO:0000313" key="2">
    <source>
        <dbReference type="EMBL" id="SGZ49807.1"/>
    </source>
</evidence>
<dbReference type="EMBL" id="LT635758">
    <property type="protein sequence ID" value="SGZ51830.1"/>
    <property type="molecule type" value="Genomic_DNA"/>
</dbReference>
<reference evidence="4 5" key="1">
    <citation type="submission" date="2016-10" db="EMBL/GenBank/DDBJ databases">
        <authorList>
            <person name="de Groot N.N."/>
        </authorList>
    </citation>
    <scope>NUCLEOTIDE SEQUENCE [LARGE SCALE GENOMIC DNA]</scope>
    <source>
        <strain evidence="4 5">CBS 141442</strain>
    </source>
</reference>
<protein>
    <submittedName>
        <fullName evidence="3">CIC11C00000001073</fullName>
    </submittedName>
    <submittedName>
        <fullName evidence="4">CIC11C00000004396</fullName>
    </submittedName>
    <submittedName>
        <fullName evidence="1">CIC11C00000004460</fullName>
    </submittedName>
    <submittedName>
        <fullName evidence="2">CIC11C00000004499</fullName>
    </submittedName>
</protein>